<dbReference type="InterPro" id="IPR029063">
    <property type="entry name" value="SAM-dependent_MTases_sf"/>
</dbReference>
<organism evidence="4 5">
    <name type="scientific">Candidatus Ruthia endofausta</name>
    <dbReference type="NCBI Taxonomy" id="2738852"/>
    <lineage>
        <taxon>Bacteria</taxon>
        <taxon>Pseudomonadati</taxon>
        <taxon>Pseudomonadota</taxon>
        <taxon>Gammaproteobacteria</taxon>
        <taxon>Candidatus Pseudothioglobaceae</taxon>
        <taxon>Candidatus Ruthturnera</taxon>
    </lineage>
</organism>
<dbReference type="Proteomes" id="UP000509429">
    <property type="component" value="Chromosome"/>
</dbReference>
<dbReference type="Gene3D" id="3.40.50.150">
    <property type="entry name" value="Vaccinia Virus protein VP39"/>
    <property type="match status" value="2"/>
</dbReference>
<keyword evidence="3" id="KW-0949">S-adenosyl-L-methionine</keyword>
<dbReference type="KEGG" id="reo:HUE58_03370"/>
<dbReference type="GO" id="GO:0008119">
    <property type="term" value="F:thiopurine S-methyltransferase activity"/>
    <property type="evidence" value="ECO:0007669"/>
    <property type="project" value="TreeGrafter"/>
</dbReference>
<dbReference type="GO" id="GO:0032259">
    <property type="term" value="P:methylation"/>
    <property type="evidence" value="ECO:0007669"/>
    <property type="project" value="UniProtKB-KW"/>
</dbReference>
<evidence type="ECO:0000256" key="1">
    <source>
        <dbReference type="ARBA" id="ARBA00022603"/>
    </source>
</evidence>
<evidence type="ECO:0000313" key="5">
    <source>
        <dbReference type="Proteomes" id="UP000509429"/>
    </source>
</evidence>
<sequence>MTDWITCWHEWKIGWHKNQPNSRLIEFIACLKLSTNACVFVPLCGKSVDIYCDDYFDFDTSILNHVSAVYDRASLIALPLALRAKYASHLYAIIPADCRMLLLTLNYPQSQMSGPPYAVNKAEVVLLFKGFECQQLQCFNDIKNEPKFQRVNVDFFEKATYCLRKK</sequence>
<evidence type="ECO:0000313" key="4">
    <source>
        <dbReference type="EMBL" id="QKQ24191.1"/>
    </source>
</evidence>
<proteinExistence type="predicted"/>
<gene>
    <name evidence="4" type="ORF">HUE58_03370</name>
</gene>
<keyword evidence="1 4" id="KW-0489">Methyltransferase</keyword>
<dbReference type="PROSITE" id="PS51585">
    <property type="entry name" value="SAM_MT_TPMT"/>
    <property type="match status" value="1"/>
</dbReference>
<keyword evidence="2 4" id="KW-0808">Transferase</keyword>
<reference evidence="4 5" key="1">
    <citation type="submission" date="2020-05" db="EMBL/GenBank/DDBJ databases">
        <title>Horizontal transmission and recombination maintain forever young bacterial symbiont genomes.</title>
        <authorList>
            <person name="Russell S.L."/>
            <person name="Pepper-Tunick E."/>
            <person name="Svedberg J."/>
            <person name="Byrne A."/>
            <person name="Ruelas Castillo J."/>
            <person name="Vollmers C."/>
            <person name="Beinart R.A."/>
            <person name="Corbett-Detig R."/>
        </authorList>
    </citation>
    <scope>NUCLEOTIDE SEQUENCE [LARGE SCALE GENOMIC DNA]</scope>
    <source>
        <strain evidence="4">JDF_Ridge</strain>
    </source>
</reference>
<dbReference type="PANTHER" id="PTHR10259">
    <property type="entry name" value="THIOPURINE S-METHYLTRANSFERASE"/>
    <property type="match status" value="1"/>
</dbReference>
<dbReference type="PANTHER" id="PTHR10259:SF11">
    <property type="entry name" value="THIOPURINE S-METHYLTRANSFERASE"/>
    <property type="match status" value="1"/>
</dbReference>
<evidence type="ECO:0000256" key="2">
    <source>
        <dbReference type="ARBA" id="ARBA00022679"/>
    </source>
</evidence>
<dbReference type="SUPFAM" id="SSF53335">
    <property type="entry name" value="S-adenosyl-L-methionine-dependent methyltransferases"/>
    <property type="match status" value="1"/>
</dbReference>
<evidence type="ECO:0000256" key="3">
    <source>
        <dbReference type="ARBA" id="ARBA00022691"/>
    </source>
</evidence>
<protein>
    <submittedName>
        <fullName evidence="4">Thiopurine S-methyltransferase</fullName>
    </submittedName>
</protein>
<accession>A0A6N0HPH9</accession>
<keyword evidence="5" id="KW-1185">Reference proteome</keyword>
<dbReference type="RefSeq" id="WP_174605629.1">
    <property type="nucleotide sequence ID" value="NZ_CP054490.1"/>
</dbReference>
<dbReference type="EMBL" id="CP054490">
    <property type="protein sequence ID" value="QKQ24191.1"/>
    <property type="molecule type" value="Genomic_DNA"/>
</dbReference>
<name>A0A6N0HPH9_9GAMM</name>
<dbReference type="Pfam" id="PF05724">
    <property type="entry name" value="TPMT"/>
    <property type="match status" value="1"/>
</dbReference>
<dbReference type="InterPro" id="IPR008854">
    <property type="entry name" value="TPMT"/>
</dbReference>
<dbReference type="AlphaFoldDB" id="A0A6N0HPH9"/>